<proteinExistence type="predicted"/>
<sequence>MASAFYASPAHRYCTICSTFNPIPMRRLVSAALTFTAATAFRLHAPGSGDAAPAGEPPAAAPAAEQRSEAAGGADRGSCVKRDDNLCDPSAGSRAVLVTAFGGSGTHSLTTMFKMHSLAMQHERVGEKGSVSWPYAVDLSHTNFAYDHCAKKVWLKAPEPPGTHFRNVYHVVRCPVDAISSVMPWSDNHCSLRYMNATLPKLGWSEPFRDGDLRFWARAWLAQNEFIESYAQRTFRLDEFMDLFQQVCKDTGLDARMCERANATLPTRGHRSRHHVTWAELTAEVGAELAGEVRSAAVRYGFGEDCLEDAASAKERPLEGGQVVTRGIPGAECGEEPGEDCSDGIDWVWEASVVERIKRSGDDSFRAAWAAV</sequence>
<evidence type="ECO:0000256" key="1">
    <source>
        <dbReference type="SAM" id="MobiDB-lite"/>
    </source>
</evidence>
<feature type="compositionally biased region" description="Low complexity" evidence="1">
    <location>
        <begin position="61"/>
        <end position="72"/>
    </location>
</feature>
<dbReference type="EMBL" id="HBGE01017452">
    <property type="protein sequence ID" value="CAD9107057.1"/>
    <property type="molecule type" value="Transcribed_RNA"/>
</dbReference>
<reference evidence="2" key="1">
    <citation type="submission" date="2021-01" db="EMBL/GenBank/DDBJ databases">
        <authorList>
            <person name="Corre E."/>
            <person name="Pelletier E."/>
            <person name="Niang G."/>
            <person name="Scheremetjew M."/>
            <person name="Finn R."/>
            <person name="Kale V."/>
            <person name="Holt S."/>
            <person name="Cochrane G."/>
            <person name="Meng A."/>
            <person name="Brown T."/>
            <person name="Cohen L."/>
        </authorList>
    </citation>
    <scope>NUCLEOTIDE SEQUENCE</scope>
    <source>
        <strain evidence="2">OF101</strain>
    </source>
</reference>
<evidence type="ECO:0000313" key="2">
    <source>
        <dbReference type="EMBL" id="CAD9107057.1"/>
    </source>
</evidence>
<protein>
    <submittedName>
        <fullName evidence="2">Uncharacterized protein</fullName>
    </submittedName>
</protein>
<organism evidence="2">
    <name type="scientific">Alexandrium catenella</name>
    <name type="common">Red tide dinoflagellate</name>
    <name type="synonym">Gonyaulax catenella</name>
    <dbReference type="NCBI Taxonomy" id="2925"/>
    <lineage>
        <taxon>Eukaryota</taxon>
        <taxon>Sar</taxon>
        <taxon>Alveolata</taxon>
        <taxon>Dinophyceae</taxon>
        <taxon>Gonyaulacales</taxon>
        <taxon>Pyrocystaceae</taxon>
        <taxon>Alexandrium</taxon>
    </lineage>
</organism>
<dbReference type="AlphaFoldDB" id="A0A7S1LMV0"/>
<name>A0A7S1LMV0_ALECA</name>
<accession>A0A7S1LMV0</accession>
<feature type="region of interest" description="Disordered" evidence="1">
    <location>
        <begin position="48"/>
        <end position="77"/>
    </location>
</feature>
<gene>
    <name evidence="2" type="ORF">ACAT0790_LOCUS10398</name>
</gene>